<gene>
    <name evidence="2" type="ORF">D7032_03735</name>
</gene>
<organism evidence="2">
    <name type="scientific">Shewanella algae</name>
    <dbReference type="NCBI Taxonomy" id="38313"/>
    <lineage>
        <taxon>Bacteria</taxon>
        <taxon>Pseudomonadati</taxon>
        <taxon>Pseudomonadota</taxon>
        <taxon>Gammaproteobacteria</taxon>
        <taxon>Alteromonadales</taxon>
        <taxon>Shewanellaceae</taxon>
        <taxon>Shewanella</taxon>
    </lineage>
</organism>
<protein>
    <submittedName>
        <fullName evidence="2">Uncharacterized protein</fullName>
    </submittedName>
</protein>
<keyword evidence="1" id="KW-0732">Signal</keyword>
<dbReference type="RefSeq" id="WP_107352410.1">
    <property type="nucleotide sequence ID" value="NZ_CP032664.1"/>
</dbReference>
<sequence>MRTVHLAAALLCLSGCTSTLTTTVIKSNDDPGATSAKQGLVYHLPASSQTVTLTHKLVFCRVVNDTLEFDFNTTATVKQTGHPDLTKVFVINPSELHAFSKAWGMNVVMHPNGLLKSFSTHADDKSIELGMAAIKTVANIAAISQGIPISIGSASLPPSDKNNQGQGVTPPKAACIPKLLHQPLVSVVIDNLKATVTNKQGELKKKQKLLAAKKGNTSAEEAAVLSAQKAVSMATLELDTFQKEISVQREYTIDTVSIPQNQPYLLPLVSDDFLPWVISRDTELRNDVAITMANRYLFGLSLEKLADVGLAKESTLKAEEDYPGLYYTTFGTRKLLLVRQDTAKKQNNLTMVFSGFINAPEFGHVGILPYQNHIGESNSFTAVFDANGALTSVDYGTERPASEKVESAIYEATDFYSDYANNRQTIRDADKLESQTLTIHALSIANSTYPNLTVDQLTARASIVQSLLIKLGDTEQSRAAITSLSMNIDNDNLIRLAEAL</sequence>
<feature type="signal peptide" evidence="1">
    <location>
        <begin position="1"/>
        <end position="21"/>
    </location>
</feature>
<evidence type="ECO:0000256" key="1">
    <source>
        <dbReference type="SAM" id="SignalP"/>
    </source>
</evidence>
<dbReference type="EMBL" id="CP032664">
    <property type="protein sequence ID" value="QQO82438.1"/>
    <property type="molecule type" value="Genomic_DNA"/>
</dbReference>
<accession>A0A7T8E9S9</accession>
<reference evidence="2" key="1">
    <citation type="submission" date="2018-09" db="EMBL/GenBank/DDBJ databases">
        <title>Genome sequencing and analysis.</title>
        <authorList>
            <person name="Huang Y.-T."/>
        </authorList>
    </citation>
    <scope>NUCLEOTIDE SEQUENCE</scope>
    <source>
        <strain evidence="2">HIDE</strain>
    </source>
</reference>
<name>A0A7T8E9S9_9GAMM</name>
<evidence type="ECO:0000313" key="2">
    <source>
        <dbReference type="EMBL" id="QQO82438.1"/>
    </source>
</evidence>
<feature type="chain" id="PRO_5030891219" evidence="1">
    <location>
        <begin position="22"/>
        <end position="500"/>
    </location>
</feature>
<proteinExistence type="predicted"/>
<dbReference type="AlphaFoldDB" id="A0A7T8E9S9"/>